<organism evidence="1 2">
    <name type="scientific">Candidatus Falkowbacteria bacterium CG10_big_fil_rev_8_21_14_0_10_39_9</name>
    <dbReference type="NCBI Taxonomy" id="1974566"/>
    <lineage>
        <taxon>Bacteria</taxon>
        <taxon>Candidatus Falkowiibacteriota</taxon>
    </lineage>
</organism>
<dbReference type="Proteomes" id="UP000228900">
    <property type="component" value="Unassembled WGS sequence"/>
</dbReference>
<gene>
    <name evidence="1" type="ORF">COT98_04450</name>
</gene>
<evidence type="ECO:0000313" key="2">
    <source>
        <dbReference type="Proteomes" id="UP000228900"/>
    </source>
</evidence>
<name>A0A2M6WNE6_9BACT</name>
<dbReference type="AlphaFoldDB" id="A0A2M6WNE6"/>
<dbReference type="EMBL" id="PFAQ01000060">
    <property type="protein sequence ID" value="PIT94282.1"/>
    <property type="molecule type" value="Genomic_DNA"/>
</dbReference>
<evidence type="ECO:0000313" key="1">
    <source>
        <dbReference type="EMBL" id="PIT94282.1"/>
    </source>
</evidence>
<accession>A0A2M6WNE6</accession>
<comment type="caution">
    <text evidence="1">The sequence shown here is derived from an EMBL/GenBank/DDBJ whole genome shotgun (WGS) entry which is preliminary data.</text>
</comment>
<reference evidence="2" key="1">
    <citation type="submission" date="2017-09" db="EMBL/GenBank/DDBJ databases">
        <title>Depth-based differentiation of microbial function through sediment-hosted aquifers and enrichment of novel symbionts in the deep terrestrial subsurface.</title>
        <authorList>
            <person name="Probst A.J."/>
            <person name="Ladd B."/>
            <person name="Jarett J.K."/>
            <person name="Geller-Mcgrath D.E."/>
            <person name="Sieber C.M.K."/>
            <person name="Emerson J.B."/>
            <person name="Anantharaman K."/>
            <person name="Thomas B.C."/>
            <person name="Malmstrom R."/>
            <person name="Stieglmeier M."/>
            <person name="Klingl A."/>
            <person name="Woyke T."/>
            <person name="Ryan C.M."/>
            <person name="Banfield J.F."/>
        </authorList>
    </citation>
    <scope>NUCLEOTIDE SEQUENCE [LARGE SCALE GENOMIC DNA]</scope>
</reference>
<protein>
    <submittedName>
        <fullName evidence="1">Uncharacterized protein</fullName>
    </submittedName>
</protein>
<sequence length="100" mass="11494">MPNQEIYQKTPLTAKEIAQQETVLGWIGEKMYQIFPGTLHFENSRKGQVVVMDVVPLEGDKTTTTSRINNIQFCNATNNVDVQFHFLLKAWRAKELARAR</sequence>
<proteinExistence type="predicted"/>